<dbReference type="Pfam" id="PF03148">
    <property type="entry name" value="Tektin"/>
    <property type="match status" value="1"/>
</dbReference>
<dbReference type="GO" id="GO:0005634">
    <property type="term" value="C:nucleus"/>
    <property type="evidence" value="ECO:0007669"/>
    <property type="project" value="TreeGrafter"/>
</dbReference>
<dbReference type="Gene3D" id="1.25.40.10">
    <property type="entry name" value="Tetratricopeptide repeat domain"/>
    <property type="match status" value="3"/>
</dbReference>
<evidence type="ECO:0000256" key="3">
    <source>
        <dbReference type="ARBA" id="ARBA00007209"/>
    </source>
</evidence>
<dbReference type="EMBL" id="RCHS01001413">
    <property type="protein sequence ID" value="RMX53638.1"/>
    <property type="molecule type" value="Genomic_DNA"/>
</dbReference>
<comment type="similarity">
    <text evidence="3">Belongs to the tektin family.</text>
</comment>
<keyword evidence="12" id="KW-0966">Cell projection</keyword>
<evidence type="ECO:0000256" key="2">
    <source>
        <dbReference type="ARBA" id="ARBA00004611"/>
    </source>
</evidence>
<dbReference type="InterPro" id="IPR019734">
    <property type="entry name" value="TPR_rpt"/>
</dbReference>
<keyword evidence="5 17" id="KW-0812">Transmembrane</keyword>
<comment type="function">
    <text evidence="14">Microtubule inner protein (MIP) part of the dynein-decorated doublet microtubules (DMTs) in cilia and flagellar axoneme. Forms filamentous polymers in the walls of ciliary and flagellar microtubules.</text>
</comment>
<dbReference type="GO" id="GO:0005737">
    <property type="term" value="C:cytoplasm"/>
    <property type="evidence" value="ECO:0007669"/>
    <property type="project" value="UniProtKB-ARBA"/>
</dbReference>
<keyword evidence="7 17" id="KW-1133">Transmembrane helix</keyword>
<evidence type="ECO:0000256" key="9">
    <source>
        <dbReference type="ARBA" id="ARBA00023069"/>
    </source>
</evidence>
<dbReference type="PROSITE" id="PS50005">
    <property type="entry name" value="TPR"/>
    <property type="match status" value="5"/>
</dbReference>
<dbReference type="InterPro" id="IPR011990">
    <property type="entry name" value="TPR-like_helical_dom_sf"/>
</dbReference>
<dbReference type="Pfam" id="PF13424">
    <property type="entry name" value="TPR_12"/>
    <property type="match status" value="3"/>
</dbReference>
<name>A0A3M6UJS8_POCDA</name>
<dbReference type="PANTHER" id="PTHR19960:SF25">
    <property type="entry name" value="TEKTIN-1"/>
    <property type="match status" value="1"/>
</dbReference>
<evidence type="ECO:0000256" key="13">
    <source>
        <dbReference type="ARBA" id="ARBA00039960"/>
    </source>
</evidence>
<feature type="transmembrane region" description="Helical" evidence="17">
    <location>
        <begin position="79"/>
        <end position="100"/>
    </location>
</feature>
<keyword evidence="19" id="KW-1185">Reference proteome</keyword>
<feature type="repeat" description="TPR" evidence="15">
    <location>
        <begin position="1648"/>
        <end position="1681"/>
    </location>
</feature>
<evidence type="ECO:0000313" key="18">
    <source>
        <dbReference type="EMBL" id="RMX53638.1"/>
    </source>
</evidence>
<feature type="transmembrane region" description="Helical" evidence="17">
    <location>
        <begin position="143"/>
        <end position="163"/>
    </location>
</feature>
<comment type="subcellular location">
    <subcellularLocation>
        <location evidence="2">Cytoplasm</location>
        <location evidence="2">Cytoskeleton</location>
        <location evidence="2">Flagellum axoneme</location>
    </subcellularLocation>
    <subcellularLocation>
        <location evidence="1">Membrane</location>
        <topology evidence="1">Multi-pass membrane protein</topology>
    </subcellularLocation>
</comment>
<protein>
    <recommendedName>
        <fullName evidence="13">Tektin-1</fullName>
    </recommendedName>
</protein>
<evidence type="ECO:0000256" key="1">
    <source>
        <dbReference type="ARBA" id="ARBA00004141"/>
    </source>
</evidence>
<evidence type="ECO:0000256" key="11">
    <source>
        <dbReference type="ARBA" id="ARBA00023212"/>
    </source>
</evidence>
<dbReference type="PANTHER" id="PTHR19960">
    <property type="entry name" value="TEKTIN"/>
    <property type="match status" value="1"/>
</dbReference>
<dbReference type="InterPro" id="IPR048256">
    <property type="entry name" value="Tektin-like"/>
</dbReference>
<feature type="repeat" description="TPR" evidence="15">
    <location>
        <begin position="1522"/>
        <end position="1555"/>
    </location>
</feature>
<evidence type="ECO:0000256" key="15">
    <source>
        <dbReference type="PROSITE-ProRule" id="PRU00339"/>
    </source>
</evidence>
<dbReference type="InterPro" id="IPR027417">
    <property type="entry name" value="P-loop_NTPase"/>
</dbReference>
<evidence type="ECO:0000256" key="8">
    <source>
        <dbReference type="ARBA" id="ARBA00023054"/>
    </source>
</evidence>
<dbReference type="Proteomes" id="UP000275408">
    <property type="component" value="Unassembled WGS sequence"/>
</dbReference>
<evidence type="ECO:0000256" key="17">
    <source>
        <dbReference type="SAM" id="Phobius"/>
    </source>
</evidence>
<dbReference type="GO" id="GO:0060271">
    <property type="term" value="P:cilium assembly"/>
    <property type="evidence" value="ECO:0007669"/>
    <property type="project" value="TreeGrafter"/>
</dbReference>
<accession>A0A3M6UJS8</accession>
<dbReference type="GO" id="GO:0060294">
    <property type="term" value="P:cilium movement involved in cell motility"/>
    <property type="evidence" value="ECO:0007669"/>
    <property type="project" value="InterPro"/>
</dbReference>
<dbReference type="GO" id="GO:0015630">
    <property type="term" value="C:microtubule cytoskeleton"/>
    <property type="evidence" value="ECO:0007669"/>
    <property type="project" value="TreeGrafter"/>
</dbReference>
<dbReference type="SUPFAM" id="SSF48452">
    <property type="entry name" value="TPR-like"/>
    <property type="match status" value="2"/>
</dbReference>
<evidence type="ECO:0000256" key="12">
    <source>
        <dbReference type="ARBA" id="ARBA00023273"/>
    </source>
</evidence>
<evidence type="ECO:0000313" key="19">
    <source>
        <dbReference type="Proteomes" id="UP000275408"/>
    </source>
</evidence>
<feature type="coiled-coil region" evidence="16">
    <location>
        <begin position="881"/>
        <end position="957"/>
    </location>
</feature>
<dbReference type="SMART" id="SM00028">
    <property type="entry name" value="TPR"/>
    <property type="match status" value="9"/>
</dbReference>
<feature type="transmembrane region" description="Helical" evidence="17">
    <location>
        <begin position="112"/>
        <end position="131"/>
    </location>
</feature>
<dbReference type="Pfam" id="PF13374">
    <property type="entry name" value="TPR_10"/>
    <property type="match status" value="1"/>
</dbReference>
<keyword evidence="10 17" id="KW-0472">Membrane</keyword>
<keyword evidence="11" id="KW-0206">Cytoskeleton</keyword>
<feature type="coiled-coil region" evidence="16">
    <location>
        <begin position="458"/>
        <end position="492"/>
    </location>
</feature>
<dbReference type="InterPro" id="IPR000435">
    <property type="entry name" value="Tektins"/>
</dbReference>
<evidence type="ECO:0000256" key="4">
    <source>
        <dbReference type="ARBA" id="ARBA00022490"/>
    </source>
</evidence>
<organism evidence="18 19">
    <name type="scientific">Pocillopora damicornis</name>
    <name type="common">Cauliflower coral</name>
    <name type="synonym">Millepora damicornis</name>
    <dbReference type="NCBI Taxonomy" id="46731"/>
    <lineage>
        <taxon>Eukaryota</taxon>
        <taxon>Metazoa</taxon>
        <taxon>Cnidaria</taxon>
        <taxon>Anthozoa</taxon>
        <taxon>Hexacorallia</taxon>
        <taxon>Scleractinia</taxon>
        <taxon>Astrocoeniina</taxon>
        <taxon>Pocilloporidae</taxon>
        <taxon>Pocillopora</taxon>
    </lineage>
</organism>
<evidence type="ECO:0000256" key="7">
    <source>
        <dbReference type="ARBA" id="ARBA00022989"/>
    </source>
</evidence>
<keyword evidence="15" id="KW-0802">TPR repeat</keyword>
<dbReference type="InterPro" id="IPR019184">
    <property type="entry name" value="Uncharacterised_TM-17"/>
</dbReference>
<dbReference type="GO" id="GO:0016020">
    <property type="term" value="C:membrane"/>
    <property type="evidence" value="ECO:0007669"/>
    <property type="project" value="UniProtKB-SubCell"/>
</dbReference>
<dbReference type="Pfam" id="PF09799">
    <property type="entry name" value="Transmemb_17"/>
    <property type="match status" value="1"/>
</dbReference>
<gene>
    <name evidence="18" type="ORF">pdam_00000286</name>
</gene>
<keyword evidence="8 16" id="KW-0175">Coiled coil</keyword>
<feature type="repeat" description="TPR" evidence="15">
    <location>
        <begin position="1690"/>
        <end position="1723"/>
    </location>
</feature>
<evidence type="ECO:0000256" key="5">
    <source>
        <dbReference type="ARBA" id="ARBA00022692"/>
    </source>
</evidence>
<dbReference type="SUPFAM" id="SSF52540">
    <property type="entry name" value="P-loop containing nucleoside triphosphate hydrolases"/>
    <property type="match status" value="1"/>
</dbReference>
<dbReference type="Gene3D" id="3.40.50.300">
    <property type="entry name" value="P-loop containing nucleotide triphosphate hydrolases"/>
    <property type="match status" value="1"/>
</dbReference>
<dbReference type="GO" id="GO:0005929">
    <property type="term" value="C:cilium"/>
    <property type="evidence" value="ECO:0007669"/>
    <property type="project" value="UniProtKB-ARBA"/>
</dbReference>
<sequence>MADTLRAAFTSVTETVFPSSRSIRNHPRHHMVSSGNEIVSNLALQMSLYFNVYFSPCWYITCIVMLVAKYQKLDSVYKFITIVIYVAMALVEIARLYLGYAGNLQEKVPELAGFWILTLVLQLPLTLMLLLNESMLIMPMERAVNIIMAVFVLFETVQGYRVIKTMIDHQVSKFHVQQFDELIELQEMPDGVEETDILRKGSKMARLVQPPPKYTPEEWNASNHLQYFNAERERAAAERLRDESFRLAHETEVRTTQTQMDVNKKLEQRITDIGFWKSELDQKQEETEDEISTLLQFKARVEKALADTELPLMIAQQCLVNRERRMKVDLVHDNVEMQLQKEVEVIEGVQALLLRSAKYYLDKDRKDKFQANNIDNKCASLENTSAGLRFAKDAVKVEKNSVTPDEWEDFSNKNILKAEREKNSSINLRSIIDGILMQTLSDLQAQCQAVNLAFQKRIEETVEAKSKLEKHLAQVMEEIAAMEQNIEMLKRAIADKEAPMKVSQTRLENRTFRPNVELCRDRRYTTFGSAEESDRVFLLMTKLRPEHLDIATKYVNHGGVFHATGDLMAAKERYNSALKYLKKGLNQSMFLFELLFMALATCRRQKSHERALAIRLKKLGSKHVDVTNSYNNLGTVYHNLVTCNRESENVDVVKERLDRAVAIRMKRPGPENLDVGFSNHNLGTNARHCHETELCVSTGNRVTVLWPFIGKGSDLRILIEDQLNYFRICYVTTDILTEGLREIFKQEWDSRYKATLGEWKDDPKNGMDFWNGESLRNQKKHARLLTTMTKGNRAEWDCTMLFYAILFSDCIHSLNPVVRSNVDKLRLFRNEEFAHIARGHLSDVEFQNAISKVENAFLALGLSIVKIQDVKTQTCFPTEQLIHVLKKVDDLKQEVQEKEKEVQEKEKEVREKDKNLQEKEKAIQENNKKLQEKGKELQQKEQQRKTLEEQLNSEASSFCILPPKPSHDVANRDSDVSKIIEQLKALKNSTGLSYLYLSGNPGSGKSQIASLVANNFFDEVKGSTSFVMTLNAENSKTLMESYATFARHLKCPEYAVTNTLISKDLSIDEKIRSLRTLISTKIELYSSWLLIVDNVTNMSHLDGNLPDPGNGQCAKGQLLITTQDTASIPPSGSFIQHIPVSKGMEPHEAGSLLEMLSGFNDPEMEKEVARVLDYQPLALASAATYVREVRKNKLTPNFGWDDFLKKLDQGKRSTTEAMLSGSNPSYKKSMTAATTLAVKKTITTDKVLEHTFHFLSVCAPHPLSLEIVVNYLNKVNEELKDPEILATRICKCSLLLFEEDDSGVYMRVHQIFHDVINAVMENFAENKELEAVDGAILSFYQVIGHALVEDDSHTLIRSKNIVPHLVTLSEIIDGLFSEEGITDAIKAGSSTPNDYRNYFQTLGHTCQKHCEFRSALRYFNATLRLTQCDDVFGDEDIVNAYGYIGTAHHALGHLQQAKECHDRALTTCLKKLGPEHIEVAYGYDNLGAVHHDLGDLQQAKKSHDRALTIRLKRLGPEHVDVAYSYNNLGTVHYALGDLLQAKECHDRALTIRLRKLVPEHVNVAYSYNNLGAVHHDLGDLLQAKECHDRALAIRLKKLGPEHVDVAYSYDNLGTVHYAIGDLQQAKECHDRALTIRLKKLVPEHVIVAYSYNNLGAVHHDLGDLQQAKEFHDRALTIRLKKLGPEHVDVANSYNNLGVVYHGLGNLMQAKEYHHRALTIRLKKLGPKHVNVANSYNNLGAVHYGLGDQQRAKECHDRALAIPIL</sequence>
<evidence type="ECO:0000256" key="16">
    <source>
        <dbReference type="SAM" id="Coils"/>
    </source>
</evidence>
<dbReference type="OrthoDB" id="311720at2759"/>
<dbReference type="STRING" id="46731.A0A3M6UJS8"/>
<feature type="transmembrane region" description="Helical" evidence="17">
    <location>
        <begin position="48"/>
        <end position="67"/>
    </location>
</feature>
<evidence type="ECO:0000256" key="10">
    <source>
        <dbReference type="ARBA" id="ARBA00023136"/>
    </source>
</evidence>
<evidence type="ECO:0000256" key="14">
    <source>
        <dbReference type="ARBA" id="ARBA00045224"/>
    </source>
</evidence>
<reference evidence="18 19" key="1">
    <citation type="journal article" date="2018" name="Sci. Rep.">
        <title>Comparative analysis of the Pocillopora damicornis genome highlights role of immune system in coral evolution.</title>
        <authorList>
            <person name="Cunning R."/>
            <person name="Bay R.A."/>
            <person name="Gillette P."/>
            <person name="Baker A.C."/>
            <person name="Traylor-Knowles N."/>
        </authorList>
    </citation>
    <scope>NUCLEOTIDE SEQUENCE [LARGE SCALE GENOMIC DNA]</scope>
    <source>
        <strain evidence="18">RSMAS</strain>
        <tissue evidence="18">Whole animal</tissue>
    </source>
</reference>
<evidence type="ECO:0000256" key="6">
    <source>
        <dbReference type="ARBA" id="ARBA00022846"/>
    </source>
</evidence>
<feature type="repeat" description="TPR" evidence="15">
    <location>
        <begin position="1480"/>
        <end position="1513"/>
    </location>
</feature>
<dbReference type="PRINTS" id="PR00511">
    <property type="entry name" value="TEKTIN"/>
</dbReference>
<comment type="caution">
    <text evidence="18">The sequence shown here is derived from an EMBL/GenBank/DDBJ whole genome shotgun (WGS) entry which is preliminary data.</text>
</comment>
<keyword evidence="4" id="KW-0963">Cytoplasm</keyword>
<keyword evidence="6" id="KW-0282">Flagellum</keyword>
<feature type="repeat" description="TPR" evidence="15">
    <location>
        <begin position="1606"/>
        <end position="1639"/>
    </location>
</feature>
<keyword evidence="9" id="KW-0969">Cilium</keyword>
<proteinExistence type="inferred from homology"/>
<dbReference type="Pfam" id="PF13181">
    <property type="entry name" value="TPR_8"/>
    <property type="match status" value="1"/>
</dbReference>